<reference evidence="3" key="1">
    <citation type="submission" date="2019-04" db="EMBL/GenBank/DDBJ databases">
        <title>Friends and foes A comparative genomics studyof 23 Aspergillus species from section Flavi.</title>
        <authorList>
            <consortium name="DOE Joint Genome Institute"/>
            <person name="Kjaerbolling I."/>
            <person name="Vesth T."/>
            <person name="Frisvad J.C."/>
            <person name="Nybo J.L."/>
            <person name="Theobald S."/>
            <person name="Kildgaard S."/>
            <person name="Isbrandt T."/>
            <person name="Kuo A."/>
            <person name="Sato A."/>
            <person name="Lyhne E.K."/>
            <person name="Kogle M.E."/>
            <person name="Wiebenga A."/>
            <person name="Kun R.S."/>
            <person name="Lubbers R.J."/>
            <person name="Makela M.R."/>
            <person name="Barry K."/>
            <person name="Chovatia M."/>
            <person name="Clum A."/>
            <person name="Daum C."/>
            <person name="Haridas S."/>
            <person name="He G."/>
            <person name="LaButti K."/>
            <person name="Lipzen A."/>
            <person name="Mondo S."/>
            <person name="Riley R."/>
            <person name="Salamov A."/>
            <person name="Simmons B.A."/>
            <person name="Magnuson J.K."/>
            <person name="Henrissat B."/>
            <person name="Mortensen U.H."/>
            <person name="Larsen T.O."/>
            <person name="Devries R.P."/>
            <person name="Grigoriev I.V."/>
            <person name="Machida M."/>
            <person name="Baker S.E."/>
            <person name="Andersen M.R."/>
        </authorList>
    </citation>
    <scope>NUCLEOTIDE SEQUENCE [LARGE SCALE GENOMIC DNA]</scope>
    <source>
        <strain evidence="3">IBT 14317</strain>
    </source>
</reference>
<gene>
    <name evidence="3" type="ORF">BDV23DRAFT_173412</name>
</gene>
<dbReference type="Proteomes" id="UP000326877">
    <property type="component" value="Unassembled WGS sequence"/>
</dbReference>
<organism evidence="3">
    <name type="scientific">Petromyces alliaceus</name>
    <name type="common">Aspergillus alliaceus</name>
    <dbReference type="NCBI Taxonomy" id="209559"/>
    <lineage>
        <taxon>Eukaryota</taxon>
        <taxon>Fungi</taxon>
        <taxon>Dikarya</taxon>
        <taxon>Ascomycota</taxon>
        <taxon>Pezizomycotina</taxon>
        <taxon>Eurotiomycetes</taxon>
        <taxon>Eurotiomycetidae</taxon>
        <taxon>Eurotiales</taxon>
        <taxon>Aspergillaceae</taxon>
        <taxon>Aspergillus</taxon>
        <taxon>Aspergillus subgen. Circumdati</taxon>
    </lineage>
</organism>
<feature type="region of interest" description="Disordered" evidence="1">
    <location>
        <begin position="106"/>
        <end position="136"/>
    </location>
</feature>
<feature type="compositionally biased region" description="Basic and acidic residues" evidence="1">
    <location>
        <begin position="111"/>
        <end position="123"/>
    </location>
</feature>
<dbReference type="PANTHER" id="PTHR11188">
    <property type="entry name" value="ARRESTIN DOMAIN CONTAINING PROTEIN"/>
    <property type="match status" value="1"/>
</dbReference>
<protein>
    <recommendedName>
        <fullName evidence="2">Arrestin-like N-terminal domain-containing protein</fullName>
    </recommendedName>
</protein>
<dbReference type="Pfam" id="PF00339">
    <property type="entry name" value="Arrestin_N"/>
    <property type="match status" value="1"/>
</dbReference>
<dbReference type="GO" id="GO:0005886">
    <property type="term" value="C:plasma membrane"/>
    <property type="evidence" value="ECO:0007669"/>
    <property type="project" value="TreeGrafter"/>
</dbReference>
<accession>A0A5N7C653</accession>
<dbReference type="SUPFAM" id="SSF81296">
    <property type="entry name" value="E set domains"/>
    <property type="match status" value="1"/>
</dbReference>
<name>A0A5N7C653_PETAA</name>
<dbReference type="GO" id="GO:0070086">
    <property type="term" value="P:ubiquitin-dependent endocytosis"/>
    <property type="evidence" value="ECO:0007669"/>
    <property type="project" value="TreeGrafter"/>
</dbReference>
<evidence type="ECO:0000256" key="1">
    <source>
        <dbReference type="SAM" id="MobiDB-lite"/>
    </source>
</evidence>
<feature type="domain" description="Arrestin-like N-terminal" evidence="2">
    <location>
        <begin position="4"/>
        <end position="100"/>
    </location>
</feature>
<dbReference type="OrthoDB" id="3365616at2759"/>
<sequence length="347" mass="38689">MDIQILLDKMHPVYTNQDQVSGHVILRNEAELDIATITIKLSGSATSRLDSGKLTESHELFTRSEQILPPGNCAGLFTSRAVTIPPGEHSFPFSIMFPQVSECYKSNTTDATRKRPSSHEPHHLLRKLPPSAGNRRTPEEISYVLEASIVQDGLIRRTHATRDISIHPVSTIRQPFHTLKARTSVTCNTTASGRLSPPLIYDIEAELVNGPFLLLGHPIALATLLLETTEVRACGSMQSFTRPWVIQTMTNLRRPLVAGRGPTVGSVLNLDGSLWSRHRVPLHLTPTFETCNISRNYKLEVRLGIDFGQNNTRIVELHFPAYVLSPSLRRSDVRSQPAEKELKLEFA</sequence>
<dbReference type="AlphaFoldDB" id="A0A5N7C653"/>
<dbReference type="InterPro" id="IPR050357">
    <property type="entry name" value="Arrestin_domain-protein"/>
</dbReference>
<dbReference type="EMBL" id="ML735270">
    <property type="protein sequence ID" value="KAE8389103.1"/>
    <property type="molecule type" value="Genomic_DNA"/>
</dbReference>
<proteinExistence type="predicted"/>
<evidence type="ECO:0000259" key="2">
    <source>
        <dbReference type="Pfam" id="PF00339"/>
    </source>
</evidence>
<dbReference type="GO" id="GO:0005829">
    <property type="term" value="C:cytosol"/>
    <property type="evidence" value="ECO:0007669"/>
    <property type="project" value="TreeGrafter"/>
</dbReference>
<dbReference type="CDD" id="cd22952">
    <property type="entry name" value="ART10-like"/>
    <property type="match status" value="1"/>
</dbReference>
<dbReference type="GO" id="GO:0030674">
    <property type="term" value="F:protein-macromolecule adaptor activity"/>
    <property type="evidence" value="ECO:0007669"/>
    <property type="project" value="TreeGrafter"/>
</dbReference>
<dbReference type="InterPro" id="IPR014752">
    <property type="entry name" value="Arrestin-like_C"/>
</dbReference>
<dbReference type="InterPro" id="IPR014756">
    <property type="entry name" value="Ig_E-set"/>
</dbReference>
<dbReference type="Gene3D" id="2.60.40.640">
    <property type="match status" value="1"/>
</dbReference>
<dbReference type="PANTHER" id="PTHR11188:SF166">
    <property type="entry name" value="ARRESTIN (OR S-ANTIGEN), N-TERMINAL DOMAIN PROTEIN (AFU_ORTHOLOGUE AFUA_7G02050)"/>
    <property type="match status" value="1"/>
</dbReference>
<dbReference type="InterPro" id="IPR011021">
    <property type="entry name" value="Arrestin-like_N"/>
</dbReference>
<dbReference type="GO" id="GO:0031625">
    <property type="term" value="F:ubiquitin protein ligase binding"/>
    <property type="evidence" value="ECO:0007669"/>
    <property type="project" value="TreeGrafter"/>
</dbReference>
<evidence type="ECO:0000313" key="3">
    <source>
        <dbReference type="EMBL" id="KAE8389103.1"/>
    </source>
</evidence>